<dbReference type="AlphaFoldDB" id="A0A0H5CHV3"/>
<dbReference type="EMBL" id="CDQK01000005">
    <property type="protein sequence ID" value="CEP24149.1"/>
    <property type="molecule type" value="Genomic_DNA"/>
</dbReference>
<organism evidence="1 2">
    <name type="scientific">Cyberlindnera jadinii (strain ATCC 18201 / CBS 1600 / BCRC 20928 / JCM 3617 / NBRC 0987 / NRRL Y-1542)</name>
    <name type="common">Torula yeast</name>
    <name type="synonym">Candida utilis</name>
    <dbReference type="NCBI Taxonomy" id="983966"/>
    <lineage>
        <taxon>Eukaryota</taxon>
        <taxon>Fungi</taxon>
        <taxon>Dikarya</taxon>
        <taxon>Ascomycota</taxon>
        <taxon>Saccharomycotina</taxon>
        <taxon>Saccharomycetes</taxon>
        <taxon>Phaffomycetales</taxon>
        <taxon>Phaffomycetaceae</taxon>
        <taxon>Cyberlindnera</taxon>
    </lineage>
</organism>
<evidence type="ECO:0000313" key="1">
    <source>
        <dbReference type="EMBL" id="CEP24149.1"/>
    </source>
</evidence>
<protein>
    <submittedName>
        <fullName evidence="1">Uncharacterized protein</fullName>
    </submittedName>
</protein>
<proteinExistence type="predicted"/>
<gene>
    <name evidence="1" type="ORF">BN1211_4885</name>
</gene>
<reference evidence="2" key="1">
    <citation type="journal article" date="2015" name="J. Biotechnol.">
        <title>The structure of the Cyberlindnera jadinii genome and its relation to Candida utilis analyzed by the occurrence of single nucleotide polymorphisms.</title>
        <authorList>
            <person name="Rupp O."/>
            <person name="Brinkrolf K."/>
            <person name="Buerth C."/>
            <person name="Kunigo M."/>
            <person name="Schneider J."/>
            <person name="Jaenicke S."/>
            <person name="Goesmann A."/>
            <person name="Puehler A."/>
            <person name="Jaeger K.-E."/>
            <person name="Ernst J.F."/>
        </authorList>
    </citation>
    <scope>NUCLEOTIDE SEQUENCE [LARGE SCALE GENOMIC DNA]</scope>
    <source>
        <strain evidence="2">ATCC 18201 / CBS 1600 / BCRC 20928 / JCM 3617 / NBRC 0987 / NRRL Y-1542</strain>
    </source>
</reference>
<name>A0A0H5CHV3_CYBJN</name>
<dbReference type="Proteomes" id="UP000038830">
    <property type="component" value="Unassembled WGS sequence"/>
</dbReference>
<sequence>MVTALAAFLLPDHSFTTVCISQGLQMVRALLTGEFGQRGGTFWDVTVLRFHTTCDSEVRLGYSQISGS</sequence>
<accession>A0A0H5CHV3</accession>
<evidence type="ECO:0000313" key="2">
    <source>
        <dbReference type="Proteomes" id="UP000038830"/>
    </source>
</evidence>